<keyword evidence="4" id="KW-1185">Reference proteome</keyword>
<feature type="compositionally biased region" description="Basic residues" evidence="1">
    <location>
        <begin position="181"/>
        <end position="193"/>
    </location>
</feature>
<dbReference type="AlphaFoldDB" id="A0A8H6JH36"/>
<dbReference type="PANTHER" id="PTHR21310:SF37">
    <property type="entry name" value="AMINOGLYCOSIDE PHOSPHOTRANSFERASE DOMAIN-CONTAINING PROTEIN"/>
    <property type="match status" value="1"/>
</dbReference>
<reference evidence="3 4" key="1">
    <citation type="journal article" date="2020" name="Phytopathology">
        <title>Genome Sequence Resources of Colletotrichum truncatum, C. plurivorum, C. musicola, and C. sojae: Four Species Pathogenic to Soybean (Glycine max).</title>
        <authorList>
            <person name="Rogerio F."/>
            <person name="Boufleur T.R."/>
            <person name="Ciampi-Guillardi M."/>
            <person name="Sukno S.A."/>
            <person name="Thon M.R."/>
            <person name="Massola Junior N.S."/>
            <person name="Baroncelli R."/>
        </authorList>
    </citation>
    <scope>NUCLEOTIDE SEQUENCE [LARGE SCALE GENOMIC DNA]</scope>
    <source>
        <strain evidence="3 4">LFN0009</strain>
    </source>
</reference>
<dbReference type="InterPro" id="IPR051678">
    <property type="entry name" value="AGP_Transferase"/>
</dbReference>
<proteinExistence type="predicted"/>
<dbReference type="Gene3D" id="3.90.1200.10">
    <property type="match status" value="1"/>
</dbReference>
<dbReference type="EMBL" id="WIGN01000059">
    <property type="protein sequence ID" value="KAF6812818.1"/>
    <property type="molecule type" value="Genomic_DNA"/>
</dbReference>
<evidence type="ECO:0000313" key="4">
    <source>
        <dbReference type="Proteomes" id="UP000652219"/>
    </source>
</evidence>
<feature type="domain" description="Aminoglycoside phosphotransferase" evidence="2">
    <location>
        <begin position="79"/>
        <end position="319"/>
    </location>
</feature>
<comment type="caution">
    <text evidence="3">The sequence shown here is derived from an EMBL/GenBank/DDBJ whole genome shotgun (WGS) entry which is preliminary data.</text>
</comment>
<feature type="region of interest" description="Disordered" evidence="1">
    <location>
        <begin position="171"/>
        <end position="194"/>
    </location>
</feature>
<dbReference type="SUPFAM" id="SSF56112">
    <property type="entry name" value="Protein kinase-like (PK-like)"/>
    <property type="match status" value="1"/>
</dbReference>
<evidence type="ECO:0000256" key="1">
    <source>
        <dbReference type="SAM" id="MobiDB-lite"/>
    </source>
</evidence>
<dbReference type="PANTHER" id="PTHR21310">
    <property type="entry name" value="AMINOGLYCOSIDE PHOSPHOTRANSFERASE-RELATED-RELATED"/>
    <property type="match status" value="1"/>
</dbReference>
<accession>A0A8H6JH36</accession>
<evidence type="ECO:0000259" key="2">
    <source>
        <dbReference type="Pfam" id="PF01636"/>
    </source>
</evidence>
<sequence length="367" mass="41603">MVESSTSWKTAQNFLPNSDDETNTCFNQVNWDQLCLIASANNRNLSCVALDQVTSGLYHVVRQLQFSDETLWIARVPIKRNRPASYYVQKLKDEIATLQFIQENSRLKVPRVLAYDVDMHNAAGAAFMLTEKLPGIVAMEALGGRKVHRGEIPKEYRKTFYRSVAECRPDDVATTPENRNRRPKGGRRVRGGSHRPFDTAAAFFEAWAATAKFRRSKEEITQMLQRGLISAEEMIRMIDEFPSQIRDMAAQLPIPNEGLFPLCHDDFLHNNIMVDEASFEVTGVIDWEGAWTAPWGLPLEDVKETWRERREYLEMVREAEGDDALLSTALGSSLNQALAYTFGAFFSIGKLGLYDRVAAELNRGTQV</sequence>
<dbReference type="InterPro" id="IPR002575">
    <property type="entry name" value="Aminoglycoside_PTrfase"/>
</dbReference>
<gene>
    <name evidence="3" type="ORF">CSOJ01_04974</name>
</gene>
<evidence type="ECO:0000313" key="3">
    <source>
        <dbReference type="EMBL" id="KAF6812818.1"/>
    </source>
</evidence>
<protein>
    <recommendedName>
        <fullName evidence="2">Aminoglycoside phosphotransferase domain-containing protein</fullName>
    </recommendedName>
</protein>
<dbReference type="InterPro" id="IPR011009">
    <property type="entry name" value="Kinase-like_dom_sf"/>
</dbReference>
<dbReference type="Proteomes" id="UP000652219">
    <property type="component" value="Unassembled WGS sequence"/>
</dbReference>
<dbReference type="Pfam" id="PF01636">
    <property type="entry name" value="APH"/>
    <property type="match status" value="1"/>
</dbReference>
<organism evidence="3 4">
    <name type="scientific">Colletotrichum sojae</name>
    <dbReference type="NCBI Taxonomy" id="2175907"/>
    <lineage>
        <taxon>Eukaryota</taxon>
        <taxon>Fungi</taxon>
        <taxon>Dikarya</taxon>
        <taxon>Ascomycota</taxon>
        <taxon>Pezizomycotina</taxon>
        <taxon>Sordariomycetes</taxon>
        <taxon>Hypocreomycetidae</taxon>
        <taxon>Glomerellales</taxon>
        <taxon>Glomerellaceae</taxon>
        <taxon>Colletotrichum</taxon>
        <taxon>Colletotrichum orchidearum species complex</taxon>
    </lineage>
</organism>
<name>A0A8H6JH36_9PEZI</name>